<sequence>MIGTALARRMLVRGFASSAKLSMKPINLKLVASSFLLQVHPDVLQFDRRGLKDVHESIKDQNEDALKHLNAFLDMAGAGCNGNMTNDLLATRSFAFDFHVPVPKKLVKRHTKPLVDVDGQAYLHIREKVVIPPELYDMTLQSLSPLGANILDKTAMLWRKYTNSVLSSLFHQADIPVVSQHANGELIPWDEDLTETNAVGDGSAREAEDIEKKFRKMLTRERNIVFKHTTGFEADVQRHRVLLDLLKRVHVDDIATADQERAFNWLGEVLLRNFMELRLHNLIWNRVVLILTEDPNLHKHVIDDASGVAIVLGFTDDLDDVVRFLHHQVEQLEAKFKSTDIVAGESVKSQSKAKRRPTKHA</sequence>
<dbReference type="Proteomes" id="UP000030762">
    <property type="component" value="Unassembled WGS sequence"/>
</dbReference>
<gene>
    <name evidence="1" type="ORF">SDRG_00713</name>
</gene>
<keyword evidence="2" id="KW-1185">Reference proteome</keyword>
<dbReference type="STRING" id="1156394.T0SFR2"/>
<dbReference type="EMBL" id="JH767133">
    <property type="protein sequence ID" value="EQC41857.1"/>
    <property type="molecule type" value="Genomic_DNA"/>
</dbReference>
<dbReference type="eggNOG" id="ENOG502RXB5">
    <property type="taxonomic scope" value="Eukaryota"/>
</dbReference>
<protein>
    <recommendedName>
        <fullName evidence="3">DUF4460 domain-containing protein</fullName>
    </recommendedName>
</protein>
<dbReference type="GeneID" id="19941440"/>
<accession>T0SFR2</accession>
<dbReference type="OrthoDB" id="71120at2759"/>
<proteinExistence type="predicted"/>
<organism evidence="1 2">
    <name type="scientific">Saprolegnia diclina (strain VS20)</name>
    <dbReference type="NCBI Taxonomy" id="1156394"/>
    <lineage>
        <taxon>Eukaryota</taxon>
        <taxon>Sar</taxon>
        <taxon>Stramenopiles</taxon>
        <taxon>Oomycota</taxon>
        <taxon>Saprolegniomycetes</taxon>
        <taxon>Saprolegniales</taxon>
        <taxon>Saprolegniaceae</taxon>
        <taxon>Saprolegnia</taxon>
    </lineage>
</organism>
<evidence type="ECO:0008006" key="3">
    <source>
        <dbReference type="Google" id="ProtNLM"/>
    </source>
</evidence>
<dbReference type="VEuPathDB" id="FungiDB:SDRG_00713"/>
<reference evidence="1 2" key="1">
    <citation type="submission" date="2012-04" db="EMBL/GenBank/DDBJ databases">
        <title>The Genome Sequence of Saprolegnia declina VS20.</title>
        <authorList>
            <consortium name="The Broad Institute Genome Sequencing Platform"/>
            <person name="Russ C."/>
            <person name="Nusbaum C."/>
            <person name="Tyler B."/>
            <person name="van West P."/>
            <person name="Dieguez-Uribeondo J."/>
            <person name="de Bruijn I."/>
            <person name="Tripathy S."/>
            <person name="Jiang R."/>
            <person name="Young S.K."/>
            <person name="Zeng Q."/>
            <person name="Gargeya S."/>
            <person name="Fitzgerald M."/>
            <person name="Haas B."/>
            <person name="Abouelleil A."/>
            <person name="Alvarado L."/>
            <person name="Arachchi H.M."/>
            <person name="Berlin A."/>
            <person name="Chapman S.B."/>
            <person name="Goldberg J."/>
            <person name="Griggs A."/>
            <person name="Gujja S."/>
            <person name="Hansen M."/>
            <person name="Howarth C."/>
            <person name="Imamovic A."/>
            <person name="Larimer J."/>
            <person name="McCowen C."/>
            <person name="Montmayeur A."/>
            <person name="Murphy C."/>
            <person name="Neiman D."/>
            <person name="Pearson M."/>
            <person name="Priest M."/>
            <person name="Roberts A."/>
            <person name="Saif S."/>
            <person name="Shea T."/>
            <person name="Sisk P."/>
            <person name="Sykes S."/>
            <person name="Wortman J."/>
            <person name="Nusbaum C."/>
            <person name="Birren B."/>
        </authorList>
    </citation>
    <scope>NUCLEOTIDE SEQUENCE [LARGE SCALE GENOMIC DNA]</scope>
    <source>
        <strain evidence="1 2">VS20</strain>
    </source>
</reference>
<dbReference type="AlphaFoldDB" id="T0SFR2"/>
<dbReference type="InParanoid" id="T0SFR2"/>
<name>T0SFR2_SAPDV</name>
<evidence type="ECO:0000313" key="2">
    <source>
        <dbReference type="Proteomes" id="UP000030762"/>
    </source>
</evidence>
<dbReference type="RefSeq" id="XP_008604426.1">
    <property type="nucleotide sequence ID" value="XM_008606204.1"/>
</dbReference>
<evidence type="ECO:0000313" key="1">
    <source>
        <dbReference type="EMBL" id="EQC41857.1"/>
    </source>
</evidence>